<reference evidence="1 2" key="1">
    <citation type="submission" date="2013-11" db="EMBL/GenBank/DDBJ databases">
        <title>The Genome Sequence of Phytophthora parasitica P1976.</title>
        <authorList>
            <consortium name="The Broad Institute Genomics Platform"/>
            <person name="Russ C."/>
            <person name="Tyler B."/>
            <person name="Panabieres F."/>
            <person name="Shan W."/>
            <person name="Tripathy S."/>
            <person name="Grunwald N."/>
            <person name="Machado M."/>
            <person name="Johnson C.S."/>
            <person name="Walker B."/>
            <person name="Young S."/>
            <person name="Zeng Q."/>
            <person name="Gargeya S."/>
            <person name="Fitzgerald M."/>
            <person name="Haas B."/>
            <person name="Abouelleil A."/>
            <person name="Allen A.W."/>
            <person name="Alvarado L."/>
            <person name="Arachchi H.M."/>
            <person name="Berlin A.M."/>
            <person name="Chapman S.B."/>
            <person name="Gainer-Dewar J."/>
            <person name="Goldberg J."/>
            <person name="Griggs A."/>
            <person name="Gujja S."/>
            <person name="Hansen M."/>
            <person name="Howarth C."/>
            <person name="Imamovic A."/>
            <person name="Ireland A."/>
            <person name="Larimer J."/>
            <person name="McCowan C."/>
            <person name="Murphy C."/>
            <person name="Pearson M."/>
            <person name="Poon T.W."/>
            <person name="Priest M."/>
            <person name="Roberts A."/>
            <person name="Saif S."/>
            <person name="Shea T."/>
            <person name="Sisk P."/>
            <person name="Sykes S."/>
            <person name="Wortman J."/>
            <person name="Nusbaum C."/>
            <person name="Birren B."/>
        </authorList>
    </citation>
    <scope>NUCLEOTIDE SEQUENCE [LARGE SCALE GENOMIC DNA]</scope>
    <source>
        <strain evidence="1 2">P1976</strain>
    </source>
</reference>
<dbReference type="Proteomes" id="UP000028582">
    <property type="component" value="Unassembled WGS sequence"/>
</dbReference>
<organism evidence="1 2">
    <name type="scientific">Phytophthora nicotianae P1976</name>
    <dbReference type="NCBI Taxonomy" id="1317066"/>
    <lineage>
        <taxon>Eukaryota</taxon>
        <taxon>Sar</taxon>
        <taxon>Stramenopiles</taxon>
        <taxon>Oomycota</taxon>
        <taxon>Peronosporomycetes</taxon>
        <taxon>Peronosporales</taxon>
        <taxon>Peronosporaceae</taxon>
        <taxon>Phytophthora</taxon>
    </lineage>
</organism>
<proteinExistence type="predicted"/>
<protein>
    <submittedName>
        <fullName evidence="1">Uncharacterized protein</fullName>
    </submittedName>
</protein>
<sequence>MRHITGSSASCFAYAGGYLPCPSRKYELSLL</sequence>
<dbReference type="AlphaFoldDB" id="A0A080ZB76"/>
<accession>A0A080ZB76</accession>
<evidence type="ECO:0000313" key="1">
    <source>
        <dbReference type="EMBL" id="ETO63887.1"/>
    </source>
</evidence>
<dbReference type="EMBL" id="ANJA01003376">
    <property type="protein sequence ID" value="ETO63887.1"/>
    <property type="molecule type" value="Genomic_DNA"/>
</dbReference>
<evidence type="ECO:0000313" key="2">
    <source>
        <dbReference type="Proteomes" id="UP000028582"/>
    </source>
</evidence>
<comment type="caution">
    <text evidence="1">The sequence shown here is derived from an EMBL/GenBank/DDBJ whole genome shotgun (WGS) entry which is preliminary data.</text>
</comment>
<name>A0A080ZB76_PHYNI</name>
<gene>
    <name evidence="1" type="ORF">F444_18480</name>
</gene>